<evidence type="ECO:0000313" key="2">
    <source>
        <dbReference type="EMBL" id="GAH41321.1"/>
    </source>
</evidence>
<keyword evidence="1" id="KW-1133">Transmembrane helix</keyword>
<dbReference type="GO" id="GO:0005886">
    <property type="term" value="C:plasma membrane"/>
    <property type="evidence" value="ECO:0007669"/>
    <property type="project" value="UniProtKB-SubCell"/>
</dbReference>
<keyword evidence="1" id="KW-0472">Membrane</keyword>
<accession>X1F6Q3</accession>
<name>X1F6Q3_9ZZZZ</name>
<feature type="transmembrane region" description="Helical" evidence="1">
    <location>
        <begin position="17"/>
        <end position="40"/>
    </location>
</feature>
<feature type="transmembrane region" description="Helical" evidence="1">
    <location>
        <begin position="98"/>
        <end position="114"/>
    </location>
</feature>
<organism evidence="2">
    <name type="scientific">marine sediment metagenome</name>
    <dbReference type="NCBI Taxonomy" id="412755"/>
    <lineage>
        <taxon>unclassified sequences</taxon>
        <taxon>metagenomes</taxon>
        <taxon>ecological metagenomes</taxon>
    </lineage>
</organism>
<gene>
    <name evidence="2" type="ORF">S03H2_26308</name>
</gene>
<keyword evidence="1" id="KW-0812">Transmembrane</keyword>
<dbReference type="Pfam" id="PF12679">
    <property type="entry name" value="ABC2_membrane_2"/>
    <property type="match status" value="1"/>
</dbReference>
<feature type="non-terminal residue" evidence="2">
    <location>
        <position position="1"/>
    </location>
</feature>
<evidence type="ECO:0000256" key="1">
    <source>
        <dbReference type="SAM" id="Phobius"/>
    </source>
</evidence>
<feature type="transmembrane region" description="Helical" evidence="1">
    <location>
        <begin position="61"/>
        <end position="86"/>
    </location>
</feature>
<evidence type="ECO:0008006" key="3">
    <source>
        <dbReference type="Google" id="ProtNLM"/>
    </source>
</evidence>
<dbReference type="AlphaFoldDB" id="X1F6Q3"/>
<dbReference type="GO" id="GO:0140359">
    <property type="term" value="F:ABC-type transporter activity"/>
    <property type="evidence" value="ECO:0007669"/>
    <property type="project" value="InterPro"/>
</dbReference>
<sequence>PVFDPAGAGDMMENLGIFIQLMAWFPMYAVIVITQGAVIGEKQSGTAAWIMSAPVSRSAFILAKLVANAIGFFVTIILVQGLVAYVQLSLSNGSPLPIAPYLAMLGLLSLYLLFY</sequence>
<proteinExistence type="predicted"/>
<dbReference type="EMBL" id="BARU01015202">
    <property type="protein sequence ID" value="GAH41321.1"/>
    <property type="molecule type" value="Genomic_DNA"/>
</dbReference>
<feature type="non-terminal residue" evidence="2">
    <location>
        <position position="115"/>
    </location>
</feature>
<comment type="caution">
    <text evidence="2">The sequence shown here is derived from an EMBL/GenBank/DDBJ whole genome shotgun (WGS) entry which is preliminary data.</text>
</comment>
<protein>
    <recommendedName>
        <fullName evidence="3">ABC-2 type transporter domain-containing protein</fullName>
    </recommendedName>
</protein>
<reference evidence="2" key="1">
    <citation type="journal article" date="2014" name="Front. Microbiol.">
        <title>High frequency of phylogenetically diverse reductive dehalogenase-homologous genes in deep subseafloor sedimentary metagenomes.</title>
        <authorList>
            <person name="Kawai M."/>
            <person name="Futagami T."/>
            <person name="Toyoda A."/>
            <person name="Takaki Y."/>
            <person name="Nishi S."/>
            <person name="Hori S."/>
            <person name="Arai W."/>
            <person name="Tsubouchi T."/>
            <person name="Morono Y."/>
            <person name="Uchiyama I."/>
            <person name="Ito T."/>
            <person name="Fujiyama A."/>
            <person name="Inagaki F."/>
            <person name="Takami H."/>
        </authorList>
    </citation>
    <scope>NUCLEOTIDE SEQUENCE</scope>
    <source>
        <strain evidence="2">Expedition CK06-06</strain>
    </source>
</reference>